<gene>
    <name evidence="2" type="ORF">BRADI_3g32256v3</name>
</gene>
<sequence length="202" mass="22122">MEPSNRTGRRGRGRSGILDTVQDTGIVQSFCPLATAPDSLHTFAGEGSDSHSCRGRGGRPGEPLPSPPCRRGVHIRQSHLYSARTRRPRGTSQSTVVNSSNDPLTLGSPSDFTSDSNELSRFKLLSVDSLHNEVESSDSSSVDSDEEDDGGLGNPFLLDGFGNRTKWRLSDLNAEFDNYLEEQANKPKEKKSTKEERLKDSQ</sequence>
<feature type="region of interest" description="Disordered" evidence="1">
    <location>
        <begin position="132"/>
        <end position="162"/>
    </location>
</feature>
<evidence type="ECO:0000313" key="3">
    <source>
        <dbReference type="EnsemblPlants" id="PNT67799"/>
    </source>
</evidence>
<protein>
    <submittedName>
        <fullName evidence="2 3">Uncharacterized protein</fullName>
    </submittedName>
</protein>
<reference evidence="2" key="2">
    <citation type="submission" date="2017-06" db="EMBL/GenBank/DDBJ databases">
        <title>WGS assembly of Brachypodium distachyon.</title>
        <authorList>
            <consortium name="The International Brachypodium Initiative"/>
            <person name="Lucas S."/>
            <person name="Harmon-Smith M."/>
            <person name="Lail K."/>
            <person name="Tice H."/>
            <person name="Grimwood J."/>
            <person name="Bruce D."/>
            <person name="Barry K."/>
            <person name="Shu S."/>
            <person name="Lindquist E."/>
            <person name="Wang M."/>
            <person name="Pitluck S."/>
            <person name="Vogel J.P."/>
            <person name="Garvin D.F."/>
            <person name="Mockler T.C."/>
            <person name="Schmutz J."/>
            <person name="Rokhsar D."/>
            <person name="Bevan M.W."/>
        </authorList>
    </citation>
    <scope>NUCLEOTIDE SEQUENCE</scope>
    <source>
        <strain evidence="2">Bd21</strain>
    </source>
</reference>
<reference evidence="3" key="3">
    <citation type="submission" date="2018-08" db="UniProtKB">
        <authorList>
            <consortium name="EnsemblPlants"/>
        </authorList>
    </citation>
    <scope>IDENTIFICATION</scope>
    <source>
        <strain evidence="3">cv. Bd21</strain>
    </source>
</reference>
<dbReference type="Proteomes" id="UP000008810">
    <property type="component" value="Chromosome 3"/>
</dbReference>
<dbReference type="EnsemblPlants" id="PNT67799">
    <property type="protein sequence ID" value="PNT67799"/>
    <property type="gene ID" value="BRADI_3g32256v3"/>
</dbReference>
<dbReference type="EMBL" id="CM000882">
    <property type="protein sequence ID" value="PNT67799.1"/>
    <property type="molecule type" value="Genomic_DNA"/>
</dbReference>
<dbReference type="AlphaFoldDB" id="A0A2K2D0J5"/>
<evidence type="ECO:0000256" key="1">
    <source>
        <dbReference type="SAM" id="MobiDB-lite"/>
    </source>
</evidence>
<accession>A0A2K2D0J5</accession>
<feature type="region of interest" description="Disordered" evidence="1">
    <location>
        <begin position="183"/>
        <end position="202"/>
    </location>
</feature>
<feature type="region of interest" description="Disordered" evidence="1">
    <location>
        <begin position="41"/>
        <end position="115"/>
    </location>
</feature>
<dbReference type="Gramene" id="PNT67799">
    <property type="protein sequence ID" value="PNT67799"/>
    <property type="gene ID" value="BRADI_3g32256v3"/>
</dbReference>
<evidence type="ECO:0000313" key="2">
    <source>
        <dbReference type="EMBL" id="PNT67799.1"/>
    </source>
</evidence>
<organism evidence="2">
    <name type="scientific">Brachypodium distachyon</name>
    <name type="common">Purple false brome</name>
    <name type="synonym">Trachynia distachya</name>
    <dbReference type="NCBI Taxonomy" id="15368"/>
    <lineage>
        <taxon>Eukaryota</taxon>
        <taxon>Viridiplantae</taxon>
        <taxon>Streptophyta</taxon>
        <taxon>Embryophyta</taxon>
        <taxon>Tracheophyta</taxon>
        <taxon>Spermatophyta</taxon>
        <taxon>Magnoliopsida</taxon>
        <taxon>Liliopsida</taxon>
        <taxon>Poales</taxon>
        <taxon>Poaceae</taxon>
        <taxon>BOP clade</taxon>
        <taxon>Pooideae</taxon>
        <taxon>Stipodae</taxon>
        <taxon>Brachypodieae</taxon>
        <taxon>Brachypodium</taxon>
    </lineage>
</organism>
<feature type="region of interest" description="Disordered" evidence="1">
    <location>
        <begin position="1"/>
        <end position="20"/>
    </location>
</feature>
<dbReference type="InParanoid" id="A0A2K2D0J5"/>
<name>A0A2K2D0J5_BRADI</name>
<proteinExistence type="predicted"/>
<evidence type="ECO:0000313" key="4">
    <source>
        <dbReference type="Proteomes" id="UP000008810"/>
    </source>
</evidence>
<reference evidence="2 3" key="1">
    <citation type="journal article" date="2010" name="Nature">
        <title>Genome sequencing and analysis of the model grass Brachypodium distachyon.</title>
        <authorList>
            <consortium name="International Brachypodium Initiative"/>
        </authorList>
    </citation>
    <scope>NUCLEOTIDE SEQUENCE [LARGE SCALE GENOMIC DNA]</scope>
    <source>
        <strain evidence="2 3">Bd21</strain>
    </source>
</reference>
<feature type="compositionally biased region" description="Polar residues" evidence="1">
    <location>
        <begin position="90"/>
        <end position="115"/>
    </location>
</feature>
<keyword evidence="4" id="KW-1185">Reference proteome</keyword>